<dbReference type="Pfam" id="PF13438">
    <property type="entry name" value="DUF4113"/>
    <property type="match status" value="1"/>
</dbReference>
<dbReference type="InterPro" id="IPR017961">
    <property type="entry name" value="DNA_pol_Y-fam_little_finger"/>
</dbReference>
<name>A0A382J734_9ZZZZ</name>
<feature type="domain" description="DUF4113" evidence="2">
    <location>
        <begin position="70"/>
        <end position="119"/>
    </location>
</feature>
<gene>
    <name evidence="3" type="ORF">METZ01_LOCUS259737</name>
</gene>
<evidence type="ECO:0008006" key="4">
    <source>
        <dbReference type="Google" id="ProtNLM"/>
    </source>
</evidence>
<dbReference type="Pfam" id="PF11799">
    <property type="entry name" value="IMS_C"/>
    <property type="match status" value="1"/>
</dbReference>
<sequence>QYNSGRLVSLTKPTNDTRELIRAALGGLKNIYKPGFAYKKAGVLLDGLLPFNQHQKSLFDDIESQEHSESLMRAIDGINGKMGSGTIKFIGEGLQKRWGAKAEKKTPCYTTSIDEIPVAYCISS</sequence>
<protein>
    <recommendedName>
        <fullName evidence="4">DUF4113 domain-containing protein</fullName>
    </recommendedName>
</protein>
<organism evidence="3">
    <name type="scientific">marine metagenome</name>
    <dbReference type="NCBI Taxonomy" id="408172"/>
    <lineage>
        <taxon>unclassified sequences</taxon>
        <taxon>metagenomes</taxon>
        <taxon>ecological metagenomes</taxon>
    </lineage>
</organism>
<dbReference type="GO" id="GO:0003684">
    <property type="term" value="F:damaged DNA binding"/>
    <property type="evidence" value="ECO:0007669"/>
    <property type="project" value="InterPro"/>
</dbReference>
<dbReference type="InterPro" id="IPR025188">
    <property type="entry name" value="DUF4113"/>
</dbReference>
<feature type="domain" description="DNA polymerase Y-family little finger" evidence="1">
    <location>
        <begin position="4"/>
        <end position="58"/>
    </location>
</feature>
<reference evidence="3" key="1">
    <citation type="submission" date="2018-05" db="EMBL/GenBank/DDBJ databases">
        <authorList>
            <person name="Lanie J.A."/>
            <person name="Ng W.-L."/>
            <person name="Kazmierczak K.M."/>
            <person name="Andrzejewski T.M."/>
            <person name="Davidsen T.M."/>
            <person name="Wayne K.J."/>
            <person name="Tettelin H."/>
            <person name="Glass J.I."/>
            <person name="Rusch D."/>
            <person name="Podicherti R."/>
            <person name="Tsui H.-C.T."/>
            <person name="Winkler M.E."/>
        </authorList>
    </citation>
    <scope>NUCLEOTIDE SEQUENCE</scope>
</reference>
<evidence type="ECO:0000259" key="2">
    <source>
        <dbReference type="Pfam" id="PF13438"/>
    </source>
</evidence>
<dbReference type="EMBL" id="UINC01071738">
    <property type="protein sequence ID" value="SVC06883.1"/>
    <property type="molecule type" value="Genomic_DNA"/>
</dbReference>
<evidence type="ECO:0000259" key="1">
    <source>
        <dbReference type="Pfam" id="PF11799"/>
    </source>
</evidence>
<feature type="non-terminal residue" evidence="3">
    <location>
        <position position="1"/>
    </location>
</feature>
<dbReference type="GO" id="GO:0006281">
    <property type="term" value="P:DNA repair"/>
    <property type="evidence" value="ECO:0007669"/>
    <property type="project" value="InterPro"/>
</dbReference>
<dbReference type="AlphaFoldDB" id="A0A382J734"/>
<accession>A0A382J734</accession>
<proteinExistence type="predicted"/>
<evidence type="ECO:0000313" key="3">
    <source>
        <dbReference type="EMBL" id="SVC06883.1"/>
    </source>
</evidence>